<accession>M4V4V8</accession>
<dbReference type="InterPro" id="IPR002575">
    <property type="entry name" value="Aminoglycoside_PTrfase"/>
</dbReference>
<proteinExistence type="predicted"/>
<dbReference type="AlphaFoldDB" id="M4V4V8"/>
<dbReference type="Pfam" id="PF01636">
    <property type="entry name" value="APH"/>
    <property type="match status" value="1"/>
</dbReference>
<dbReference type="RefSeq" id="WP_015468862.1">
    <property type="nucleotide sequence ID" value="NC_020813.1"/>
</dbReference>
<dbReference type="Gene3D" id="3.90.1200.10">
    <property type="match status" value="1"/>
</dbReference>
<feature type="domain" description="Aminoglycoside phosphotransferase" evidence="1">
    <location>
        <begin position="25"/>
        <end position="253"/>
    </location>
</feature>
<keyword evidence="3" id="KW-1185">Reference proteome</keyword>
<evidence type="ECO:0000259" key="1">
    <source>
        <dbReference type="Pfam" id="PF01636"/>
    </source>
</evidence>
<reference evidence="2 3" key="1">
    <citation type="journal article" date="2013" name="ISME J.">
        <title>By their genes ye shall know them: genomic signatures of predatory bacteria.</title>
        <authorList>
            <person name="Pasternak Z."/>
            <person name="Pietrokovski S."/>
            <person name="Rotem O."/>
            <person name="Gophna U."/>
            <person name="Lurie-Weinberger M.N."/>
            <person name="Jurkevitch E."/>
        </authorList>
    </citation>
    <scope>NUCLEOTIDE SEQUENCE [LARGE SCALE GENOMIC DNA]</scope>
    <source>
        <strain evidence="2 3">JSS</strain>
    </source>
</reference>
<dbReference type="eggNOG" id="COG3178">
    <property type="taxonomic scope" value="Bacteria"/>
</dbReference>
<name>M4V4V8_9BACT</name>
<organism evidence="2 3">
    <name type="scientific">Pseudobdellovibrio exovorus JSS</name>
    <dbReference type="NCBI Taxonomy" id="1184267"/>
    <lineage>
        <taxon>Bacteria</taxon>
        <taxon>Pseudomonadati</taxon>
        <taxon>Bdellovibrionota</taxon>
        <taxon>Bdellovibrionia</taxon>
        <taxon>Bdellovibrionales</taxon>
        <taxon>Pseudobdellovibrionaceae</taxon>
        <taxon>Pseudobdellovibrio</taxon>
    </lineage>
</organism>
<dbReference type="STRING" id="1184267.A11Q_152"/>
<dbReference type="OrthoDB" id="5288978at2"/>
<gene>
    <name evidence="2" type="ORF">A11Q_152</name>
</gene>
<dbReference type="Gene3D" id="3.30.200.20">
    <property type="entry name" value="Phosphorylase Kinase, domain 1"/>
    <property type="match status" value="1"/>
</dbReference>
<dbReference type="InterPro" id="IPR011009">
    <property type="entry name" value="Kinase-like_dom_sf"/>
</dbReference>
<evidence type="ECO:0000313" key="2">
    <source>
        <dbReference type="EMBL" id="AGH94372.1"/>
    </source>
</evidence>
<dbReference type="Proteomes" id="UP000012040">
    <property type="component" value="Chromosome"/>
</dbReference>
<dbReference type="HOGENOM" id="CLU_021467_1_0_7"/>
<protein>
    <recommendedName>
        <fullName evidence="1">Aminoglycoside phosphotransferase domain-containing protein</fullName>
    </recommendedName>
</protein>
<dbReference type="PATRIC" id="fig|1184267.3.peg.155"/>
<dbReference type="EMBL" id="CP003537">
    <property type="protein sequence ID" value="AGH94372.1"/>
    <property type="molecule type" value="Genomic_DNA"/>
</dbReference>
<dbReference type="SUPFAM" id="SSF56112">
    <property type="entry name" value="Protein kinase-like (PK-like)"/>
    <property type="match status" value="1"/>
</dbReference>
<dbReference type="KEGG" id="bex:A11Q_152"/>
<sequence>MTEVIISADIRAWLSKQIQSSDFSVIQLAGDASARRYYRVIEGEKTWVLMCWEPFQAETYPFISVQRHFASCEVQVPEVVAIGESLGVLLLEDLGDLTLERKFWESSQQEASEGFYIKTLNELIKIHDRASNSSLKSSASVSRFDVEKFLWEMNYAKEHLLLGLLKLNLSESVATELQNSFQDFCTTLANEPTVICHRDFHSRNVMIKRDKVIIIDFQDARLGPAQYDLVSLFKDSYVDMSDSFAEKLMDYYLQNSNIRQQKNFSEERFFQIYELQSLQRCFKACGSFASFMNTRQDRRYLKYLTPTLKRVMKSLTHFPQHSVLNNILLDAGALEKNYETLP</sequence>
<evidence type="ECO:0000313" key="3">
    <source>
        <dbReference type="Proteomes" id="UP000012040"/>
    </source>
</evidence>